<dbReference type="InterPro" id="IPR045339">
    <property type="entry name" value="DUF6534"/>
</dbReference>
<dbReference type="STRING" id="765257.A0A0C9ZQC8"/>
<proteinExistence type="predicted"/>
<dbReference type="Pfam" id="PF20152">
    <property type="entry name" value="DUF6534"/>
    <property type="match status" value="1"/>
</dbReference>
<evidence type="ECO:0000256" key="1">
    <source>
        <dbReference type="SAM" id="Phobius"/>
    </source>
</evidence>
<keyword evidence="1" id="KW-0472">Membrane</keyword>
<keyword evidence="1" id="KW-1133">Transmembrane helix</keyword>
<feature type="transmembrane region" description="Helical" evidence="1">
    <location>
        <begin position="110"/>
        <end position="131"/>
    </location>
</feature>
<gene>
    <name evidence="3" type="ORF">PISMIDRAFT_614119</name>
</gene>
<name>A0A0C9ZQC8_9AGAM</name>
<accession>A0A0C9ZQC8</accession>
<reference evidence="4" key="2">
    <citation type="submission" date="2015-01" db="EMBL/GenBank/DDBJ databases">
        <title>Evolutionary Origins and Diversification of the Mycorrhizal Mutualists.</title>
        <authorList>
            <consortium name="DOE Joint Genome Institute"/>
            <consortium name="Mycorrhizal Genomics Consortium"/>
            <person name="Kohler A."/>
            <person name="Kuo A."/>
            <person name="Nagy L.G."/>
            <person name="Floudas D."/>
            <person name="Copeland A."/>
            <person name="Barry K.W."/>
            <person name="Cichocki N."/>
            <person name="Veneault-Fourrey C."/>
            <person name="LaButti K."/>
            <person name="Lindquist E.A."/>
            <person name="Lipzen A."/>
            <person name="Lundell T."/>
            <person name="Morin E."/>
            <person name="Murat C."/>
            <person name="Riley R."/>
            <person name="Ohm R."/>
            <person name="Sun H."/>
            <person name="Tunlid A."/>
            <person name="Henrissat B."/>
            <person name="Grigoriev I.V."/>
            <person name="Hibbett D.S."/>
            <person name="Martin F."/>
        </authorList>
    </citation>
    <scope>NUCLEOTIDE SEQUENCE [LARGE SCALE GENOMIC DNA]</scope>
    <source>
        <strain evidence="4">441</strain>
    </source>
</reference>
<sequence length="231" mass="25693">MIINYGDPLSLDFFAHKIYHLCRRKMRWMVTVPIILSVLAHLAFGMVTAIVTLVNNQASNVSRVRFYTATPAVSAVVLAEILITMSLCVLLYDSGSRSAVPRTKRLLNTLIIYAVNRCLLTLLVTIAQLVVDANDQSAWTMGLDFIVGKLYANSLLASLNTRQHLRSQGSGPESDAHVNAVHFANLPKLSEDERSSKDRERHFDAREGVVLDIITVPVHDRTPELRRGGEV</sequence>
<evidence type="ECO:0000313" key="4">
    <source>
        <dbReference type="Proteomes" id="UP000054018"/>
    </source>
</evidence>
<organism evidence="3 4">
    <name type="scientific">Pisolithus microcarpus 441</name>
    <dbReference type="NCBI Taxonomy" id="765257"/>
    <lineage>
        <taxon>Eukaryota</taxon>
        <taxon>Fungi</taxon>
        <taxon>Dikarya</taxon>
        <taxon>Basidiomycota</taxon>
        <taxon>Agaricomycotina</taxon>
        <taxon>Agaricomycetes</taxon>
        <taxon>Agaricomycetidae</taxon>
        <taxon>Boletales</taxon>
        <taxon>Sclerodermatineae</taxon>
        <taxon>Pisolithaceae</taxon>
        <taxon>Pisolithus</taxon>
    </lineage>
</organism>
<dbReference type="Proteomes" id="UP000054018">
    <property type="component" value="Unassembled WGS sequence"/>
</dbReference>
<dbReference type="EMBL" id="KN833693">
    <property type="protein sequence ID" value="KIK28329.1"/>
    <property type="molecule type" value="Genomic_DNA"/>
</dbReference>
<dbReference type="HOGENOM" id="CLU_046025_15_0_1"/>
<evidence type="ECO:0000313" key="3">
    <source>
        <dbReference type="EMBL" id="KIK28329.1"/>
    </source>
</evidence>
<feature type="domain" description="DUF6534" evidence="2">
    <location>
        <begin position="77"/>
        <end position="164"/>
    </location>
</feature>
<feature type="transmembrane region" description="Helical" evidence="1">
    <location>
        <begin position="28"/>
        <end position="54"/>
    </location>
</feature>
<keyword evidence="4" id="KW-1185">Reference proteome</keyword>
<keyword evidence="1" id="KW-0812">Transmembrane</keyword>
<dbReference type="PANTHER" id="PTHR40465">
    <property type="entry name" value="CHROMOSOME 1, WHOLE GENOME SHOTGUN SEQUENCE"/>
    <property type="match status" value="1"/>
</dbReference>
<dbReference type="OrthoDB" id="2677061at2759"/>
<dbReference type="AlphaFoldDB" id="A0A0C9ZQC8"/>
<evidence type="ECO:0000259" key="2">
    <source>
        <dbReference type="Pfam" id="PF20152"/>
    </source>
</evidence>
<dbReference type="PANTHER" id="PTHR40465:SF1">
    <property type="entry name" value="DUF6534 DOMAIN-CONTAINING PROTEIN"/>
    <property type="match status" value="1"/>
</dbReference>
<feature type="transmembrane region" description="Helical" evidence="1">
    <location>
        <begin position="66"/>
        <end position="90"/>
    </location>
</feature>
<reference evidence="3 4" key="1">
    <citation type="submission" date="2014-04" db="EMBL/GenBank/DDBJ databases">
        <authorList>
            <consortium name="DOE Joint Genome Institute"/>
            <person name="Kuo A."/>
            <person name="Kohler A."/>
            <person name="Costa M.D."/>
            <person name="Nagy L.G."/>
            <person name="Floudas D."/>
            <person name="Copeland A."/>
            <person name="Barry K.W."/>
            <person name="Cichocki N."/>
            <person name="Veneault-Fourrey C."/>
            <person name="LaButti K."/>
            <person name="Lindquist E.A."/>
            <person name="Lipzen A."/>
            <person name="Lundell T."/>
            <person name="Morin E."/>
            <person name="Murat C."/>
            <person name="Sun H."/>
            <person name="Tunlid A."/>
            <person name="Henrissat B."/>
            <person name="Grigoriev I.V."/>
            <person name="Hibbett D.S."/>
            <person name="Martin F."/>
            <person name="Nordberg H.P."/>
            <person name="Cantor M.N."/>
            <person name="Hua S.X."/>
        </authorList>
    </citation>
    <scope>NUCLEOTIDE SEQUENCE [LARGE SCALE GENOMIC DNA]</scope>
    <source>
        <strain evidence="3 4">441</strain>
    </source>
</reference>
<feature type="transmembrane region" description="Helical" evidence="1">
    <location>
        <begin position="137"/>
        <end position="159"/>
    </location>
</feature>
<protein>
    <recommendedName>
        <fullName evidence="2">DUF6534 domain-containing protein</fullName>
    </recommendedName>
</protein>